<protein>
    <submittedName>
        <fullName evidence="4">Copper chaperone</fullName>
    </submittedName>
</protein>
<dbReference type="RefSeq" id="WP_120773299.1">
    <property type="nucleotide sequence ID" value="NZ_CP032627.1"/>
</dbReference>
<organism evidence="4 5">
    <name type="scientific">Lactococcus allomyrinae</name>
    <dbReference type="NCBI Taxonomy" id="2419773"/>
    <lineage>
        <taxon>Bacteria</taxon>
        <taxon>Bacillati</taxon>
        <taxon>Bacillota</taxon>
        <taxon>Bacilli</taxon>
        <taxon>Lactobacillales</taxon>
        <taxon>Streptococcaceae</taxon>
        <taxon>Lactococcus</taxon>
    </lineage>
</organism>
<dbReference type="PROSITE" id="PS01047">
    <property type="entry name" value="HMA_1"/>
    <property type="match status" value="1"/>
</dbReference>
<dbReference type="AlphaFoldDB" id="A0A387BLR2"/>
<dbReference type="KEGG" id="lact:D7I46_05560"/>
<reference evidence="4 5" key="1">
    <citation type="submission" date="2018-09" db="EMBL/GenBank/DDBJ databases">
        <title>Genome sequencing of strain 1JSPR-7.</title>
        <authorList>
            <person name="Heo J."/>
            <person name="Kim S.-J."/>
            <person name="Kwon S.-W."/>
        </authorList>
    </citation>
    <scope>NUCLEOTIDE SEQUENCE [LARGE SCALE GENOMIC DNA]</scope>
    <source>
        <strain evidence="4 5">1JSPR-7</strain>
    </source>
</reference>
<dbReference type="GO" id="GO:0006825">
    <property type="term" value="P:copper ion transport"/>
    <property type="evidence" value="ECO:0007669"/>
    <property type="project" value="InterPro"/>
</dbReference>
<dbReference type="EMBL" id="CP032627">
    <property type="protein sequence ID" value="AYG01930.1"/>
    <property type="molecule type" value="Genomic_DNA"/>
</dbReference>
<dbReference type="InterPro" id="IPR036163">
    <property type="entry name" value="HMA_dom_sf"/>
</dbReference>
<keyword evidence="1" id="KW-0479">Metal-binding</keyword>
<dbReference type="InterPro" id="IPR000428">
    <property type="entry name" value="Cu-bd"/>
</dbReference>
<dbReference type="PRINTS" id="PR00944">
    <property type="entry name" value="CUEXPORT"/>
</dbReference>
<dbReference type="Pfam" id="PF00403">
    <property type="entry name" value="HMA"/>
    <property type="match status" value="1"/>
</dbReference>
<evidence type="ECO:0000256" key="2">
    <source>
        <dbReference type="ARBA" id="ARBA00023008"/>
    </source>
</evidence>
<dbReference type="PROSITE" id="PS50846">
    <property type="entry name" value="HMA_2"/>
    <property type="match status" value="1"/>
</dbReference>
<dbReference type="InterPro" id="IPR017969">
    <property type="entry name" value="Heavy-metal-associated_CS"/>
</dbReference>
<dbReference type="NCBIfam" id="TIGR00003">
    <property type="entry name" value="copper ion binding protein"/>
    <property type="match status" value="1"/>
</dbReference>
<proteinExistence type="predicted"/>
<dbReference type="Gene3D" id="3.30.70.100">
    <property type="match status" value="1"/>
</dbReference>
<evidence type="ECO:0000313" key="5">
    <source>
        <dbReference type="Proteomes" id="UP000269374"/>
    </source>
</evidence>
<dbReference type="Proteomes" id="UP000269374">
    <property type="component" value="Chromosome"/>
</dbReference>
<feature type="domain" description="HMA" evidence="3">
    <location>
        <begin position="1"/>
        <end position="66"/>
    </location>
</feature>
<evidence type="ECO:0000313" key="4">
    <source>
        <dbReference type="EMBL" id="AYG01930.1"/>
    </source>
</evidence>
<dbReference type="GO" id="GO:0005507">
    <property type="term" value="F:copper ion binding"/>
    <property type="evidence" value="ECO:0007669"/>
    <property type="project" value="InterPro"/>
</dbReference>
<dbReference type="SUPFAM" id="SSF55008">
    <property type="entry name" value="HMA, heavy metal-associated domain"/>
    <property type="match status" value="1"/>
</dbReference>
<evidence type="ECO:0000256" key="1">
    <source>
        <dbReference type="ARBA" id="ARBA00022723"/>
    </source>
</evidence>
<accession>A0A387BLR2</accession>
<keyword evidence="2" id="KW-0186">Copper</keyword>
<name>A0A387BLR2_9LACT</name>
<evidence type="ECO:0000259" key="3">
    <source>
        <dbReference type="PROSITE" id="PS50846"/>
    </source>
</evidence>
<dbReference type="FunFam" id="3.30.70.100:FF:000001">
    <property type="entry name" value="ATPase copper transporting beta"/>
    <property type="match status" value="1"/>
</dbReference>
<dbReference type="OrthoDB" id="9813965at2"/>
<gene>
    <name evidence="4" type="ORF">D7I46_05560</name>
</gene>
<dbReference type="InterPro" id="IPR006122">
    <property type="entry name" value="HMA_Cu_ion-bd"/>
</dbReference>
<dbReference type="InterPro" id="IPR006121">
    <property type="entry name" value="HMA_dom"/>
</dbReference>
<dbReference type="CDD" id="cd00371">
    <property type="entry name" value="HMA"/>
    <property type="match status" value="1"/>
</dbReference>
<sequence>MKETLKIEGMTCEHCVMHVTKALESVEGVAKAKVSLKKNEALVKFDTPATLEAMSAAVTEAGYKVNL</sequence>
<keyword evidence="5" id="KW-1185">Reference proteome</keyword>